<dbReference type="PRINTS" id="PR00039">
    <property type="entry name" value="HTHLYSR"/>
</dbReference>
<keyword evidence="2" id="KW-0805">Transcription regulation</keyword>
<dbReference type="FunFam" id="1.10.10.10:FF:000001">
    <property type="entry name" value="LysR family transcriptional regulator"/>
    <property type="match status" value="1"/>
</dbReference>
<gene>
    <name evidence="7" type="ORF">SLA_7537</name>
</gene>
<evidence type="ECO:0000256" key="1">
    <source>
        <dbReference type="ARBA" id="ARBA00009437"/>
    </source>
</evidence>
<reference evidence="7 8" key="1">
    <citation type="journal article" date="2016" name="Genome Announc.">
        <title>Complete Genome Sequence of Thiostrepton-Producing Streptomyces laurentii ATCC 31255.</title>
        <authorList>
            <person name="Doi K."/>
            <person name="Fujino Y."/>
            <person name="Nagayoshi Y."/>
            <person name="Ohshima T."/>
            <person name="Ogata S."/>
        </authorList>
    </citation>
    <scope>NUCLEOTIDE SEQUENCE [LARGE SCALE GENOMIC DNA]</scope>
    <source>
        <strain evidence="7 8">ATCC 31255</strain>
    </source>
</reference>
<dbReference type="AlphaFoldDB" id="A0A169PTT4"/>
<dbReference type="Pfam" id="PF00126">
    <property type="entry name" value="HTH_1"/>
    <property type="match status" value="1"/>
</dbReference>
<accession>A0A169PTT4</accession>
<dbReference type="InterPro" id="IPR036390">
    <property type="entry name" value="WH_DNA-bd_sf"/>
</dbReference>
<evidence type="ECO:0000256" key="5">
    <source>
        <dbReference type="SAM" id="MobiDB-lite"/>
    </source>
</evidence>
<dbReference type="InterPro" id="IPR005119">
    <property type="entry name" value="LysR_subst-bd"/>
</dbReference>
<dbReference type="PANTHER" id="PTHR30126:SF39">
    <property type="entry name" value="HTH-TYPE TRANSCRIPTIONAL REGULATOR CYSL"/>
    <property type="match status" value="1"/>
</dbReference>
<dbReference type="Proteomes" id="UP000217676">
    <property type="component" value="Chromosome"/>
</dbReference>
<evidence type="ECO:0000256" key="4">
    <source>
        <dbReference type="ARBA" id="ARBA00023163"/>
    </source>
</evidence>
<protein>
    <submittedName>
        <fullName evidence="7">Transcriptional regulator, lysR family</fullName>
    </submittedName>
</protein>
<dbReference type="GO" id="GO:0003700">
    <property type="term" value="F:DNA-binding transcription factor activity"/>
    <property type="evidence" value="ECO:0007669"/>
    <property type="project" value="InterPro"/>
</dbReference>
<dbReference type="GO" id="GO:0000976">
    <property type="term" value="F:transcription cis-regulatory region binding"/>
    <property type="evidence" value="ECO:0007669"/>
    <property type="project" value="TreeGrafter"/>
</dbReference>
<dbReference type="Pfam" id="PF03466">
    <property type="entry name" value="LysR_substrate"/>
    <property type="match status" value="1"/>
</dbReference>
<organism evidence="7 8">
    <name type="scientific">Streptomyces laurentii</name>
    <dbReference type="NCBI Taxonomy" id="39478"/>
    <lineage>
        <taxon>Bacteria</taxon>
        <taxon>Bacillati</taxon>
        <taxon>Actinomycetota</taxon>
        <taxon>Actinomycetes</taxon>
        <taxon>Kitasatosporales</taxon>
        <taxon>Streptomycetaceae</taxon>
        <taxon>Streptomyces</taxon>
    </lineage>
</organism>
<dbReference type="Gene3D" id="1.10.10.10">
    <property type="entry name" value="Winged helix-like DNA-binding domain superfamily/Winged helix DNA-binding domain"/>
    <property type="match status" value="1"/>
</dbReference>
<dbReference type="InterPro" id="IPR000847">
    <property type="entry name" value="LysR_HTH_N"/>
</dbReference>
<feature type="domain" description="HTH lysR-type" evidence="6">
    <location>
        <begin position="5"/>
        <end position="62"/>
    </location>
</feature>
<feature type="region of interest" description="Disordered" evidence="5">
    <location>
        <begin position="295"/>
        <end position="323"/>
    </location>
</feature>
<sequence length="380" mass="41645">MVLDLSIHQLRTFREVARQGSVTRAARNLGYAQSSITGHIKSLETKLGYPLLKRLPHGVRLTQHGEIVRDYAERIMLTIQEMNGALQPQGEAEGRVAVGADPVLMEQRLGRLIREARYRYPKVTVSPRQVSVHDAAESVTRGETQLAVVAFEDGTGVFPDGLVAEKLPPLTLAPVASPTLAATPVTDSARPLRVLTVSADCTCHLPLVAALRSRYGVDVSVIEAGSVGGVRELARAGYGLAMLPAPDDSLAAQGLQVVPGMPHAELDVRLVYSRPDHLGRAARSIAELIRRMPQPPPPPACPAARPWATCSSPETENREKHFRPARPVPREFTKHFVNSRGWPCRSCCPESHFPKAHRIPGYQPSETFGWNTFPNLRLFM</sequence>
<proteinExistence type="inferred from homology"/>
<evidence type="ECO:0000313" key="8">
    <source>
        <dbReference type="Proteomes" id="UP000217676"/>
    </source>
</evidence>
<comment type="similarity">
    <text evidence="1">Belongs to the LysR transcriptional regulatory family.</text>
</comment>
<keyword evidence="8" id="KW-1185">Reference proteome</keyword>
<keyword evidence="3" id="KW-0238">DNA-binding</keyword>
<name>A0A169PTT4_STRLU</name>
<evidence type="ECO:0000313" key="7">
    <source>
        <dbReference type="EMBL" id="BAU88402.1"/>
    </source>
</evidence>
<dbReference type="CDD" id="cd05466">
    <property type="entry name" value="PBP2_LTTR_substrate"/>
    <property type="match status" value="1"/>
</dbReference>
<dbReference type="KEGG" id="slau:SLA_7537"/>
<evidence type="ECO:0000256" key="3">
    <source>
        <dbReference type="ARBA" id="ARBA00023125"/>
    </source>
</evidence>
<dbReference type="Gene3D" id="3.40.190.290">
    <property type="match status" value="1"/>
</dbReference>
<evidence type="ECO:0000259" key="6">
    <source>
        <dbReference type="PROSITE" id="PS50931"/>
    </source>
</evidence>
<dbReference type="PROSITE" id="PS50931">
    <property type="entry name" value="HTH_LYSR"/>
    <property type="match status" value="1"/>
</dbReference>
<dbReference type="SUPFAM" id="SSF53850">
    <property type="entry name" value="Periplasmic binding protein-like II"/>
    <property type="match status" value="1"/>
</dbReference>
<dbReference type="InterPro" id="IPR036388">
    <property type="entry name" value="WH-like_DNA-bd_sf"/>
</dbReference>
<keyword evidence="4" id="KW-0804">Transcription</keyword>
<dbReference type="EMBL" id="AP017424">
    <property type="protein sequence ID" value="BAU88402.1"/>
    <property type="molecule type" value="Genomic_DNA"/>
</dbReference>
<evidence type="ECO:0000256" key="2">
    <source>
        <dbReference type="ARBA" id="ARBA00023015"/>
    </source>
</evidence>
<dbReference type="PANTHER" id="PTHR30126">
    <property type="entry name" value="HTH-TYPE TRANSCRIPTIONAL REGULATOR"/>
    <property type="match status" value="1"/>
</dbReference>
<dbReference type="SUPFAM" id="SSF46785">
    <property type="entry name" value="Winged helix' DNA-binding domain"/>
    <property type="match status" value="1"/>
</dbReference>